<dbReference type="Pfam" id="PF00892">
    <property type="entry name" value="EamA"/>
    <property type="match status" value="1"/>
</dbReference>
<reference evidence="4" key="1">
    <citation type="submission" date="2018-02" db="EMBL/GenBank/DDBJ databases">
        <authorList>
            <person name="Clavel T."/>
            <person name="Strowig T."/>
        </authorList>
    </citation>
    <scope>NUCLEOTIDE SEQUENCE [LARGE SCALE GENOMIC DNA]</scope>
    <source>
        <strain evidence="4">DSM 103720</strain>
    </source>
</reference>
<evidence type="ECO:0000256" key="1">
    <source>
        <dbReference type="SAM" id="Phobius"/>
    </source>
</evidence>
<evidence type="ECO:0000313" key="3">
    <source>
        <dbReference type="EMBL" id="PWB02953.1"/>
    </source>
</evidence>
<dbReference type="EMBL" id="PUEC01000008">
    <property type="protein sequence ID" value="PWB02953.1"/>
    <property type="molecule type" value="Genomic_DNA"/>
</dbReference>
<dbReference type="SUPFAM" id="SSF103481">
    <property type="entry name" value="Multidrug resistance efflux transporter EmrE"/>
    <property type="match status" value="1"/>
</dbReference>
<comment type="caution">
    <text evidence="3">The sequence shown here is derived from an EMBL/GenBank/DDBJ whole genome shotgun (WGS) entry which is preliminary data.</text>
</comment>
<feature type="domain" description="EamA" evidence="2">
    <location>
        <begin position="5"/>
        <end position="75"/>
    </location>
</feature>
<keyword evidence="1" id="KW-1133">Transmembrane helix</keyword>
<proteinExistence type="predicted"/>
<protein>
    <submittedName>
        <fullName evidence="3">EamA family transporter</fullName>
    </submittedName>
</protein>
<gene>
    <name evidence="3" type="ORF">C5O23_04765</name>
</gene>
<dbReference type="AlphaFoldDB" id="A0A2V1IP49"/>
<accession>A0A2V1IP49</accession>
<dbReference type="GO" id="GO:0016020">
    <property type="term" value="C:membrane"/>
    <property type="evidence" value="ECO:0007669"/>
    <property type="project" value="InterPro"/>
</dbReference>
<evidence type="ECO:0000313" key="4">
    <source>
        <dbReference type="Proteomes" id="UP000244905"/>
    </source>
</evidence>
<dbReference type="Gene3D" id="1.10.3730.20">
    <property type="match status" value="1"/>
</dbReference>
<dbReference type="InterPro" id="IPR037185">
    <property type="entry name" value="EmrE-like"/>
</dbReference>
<sequence>MSVAMNLLFLGVLASFLCYILWTSEVKVLEPEKASNYIYFNPLVTIIASSVILGEPITLWMLAGGLAIVGGVYLTAR</sequence>
<dbReference type="Proteomes" id="UP000244905">
    <property type="component" value="Unassembled WGS sequence"/>
</dbReference>
<feature type="transmembrane region" description="Helical" evidence="1">
    <location>
        <begin position="57"/>
        <end position="76"/>
    </location>
</feature>
<evidence type="ECO:0000259" key="2">
    <source>
        <dbReference type="Pfam" id="PF00892"/>
    </source>
</evidence>
<name>A0A2V1IP49_9BACT</name>
<keyword evidence="1" id="KW-0812">Transmembrane</keyword>
<keyword evidence="1" id="KW-0472">Membrane</keyword>
<dbReference type="InterPro" id="IPR000620">
    <property type="entry name" value="EamA_dom"/>
</dbReference>
<keyword evidence="4" id="KW-1185">Reference proteome</keyword>
<organism evidence="3 4">
    <name type="scientific">Duncaniella muris</name>
    <dbReference type="NCBI Taxonomy" id="2094150"/>
    <lineage>
        <taxon>Bacteria</taxon>
        <taxon>Pseudomonadati</taxon>
        <taxon>Bacteroidota</taxon>
        <taxon>Bacteroidia</taxon>
        <taxon>Bacteroidales</taxon>
        <taxon>Muribaculaceae</taxon>
        <taxon>Duncaniella</taxon>
    </lineage>
</organism>